<evidence type="ECO:0000313" key="6">
    <source>
        <dbReference type="Proteomes" id="UP001596445"/>
    </source>
</evidence>
<proteinExistence type="predicted"/>
<dbReference type="SMART" id="SM00091">
    <property type="entry name" value="PAS"/>
    <property type="match status" value="1"/>
</dbReference>
<feature type="region of interest" description="Disordered" evidence="3">
    <location>
        <begin position="200"/>
        <end position="257"/>
    </location>
</feature>
<feature type="modified residue" description="4-aspartylphosphate" evidence="2">
    <location>
        <position position="57"/>
    </location>
</feature>
<dbReference type="SUPFAM" id="SSF55785">
    <property type="entry name" value="PYP-like sensor domain (PAS domain)"/>
    <property type="match status" value="1"/>
</dbReference>
<dbReference type="Pfam" id="PF00989">
    <property type="entry name" value="PAS"/>
    <property type="match status" value="1"/>
</dbReference>
<dbReference type="InterPro" id="IPR050595">
    <property type="entry name" value="Bact_response_regulator"/>
</dbReference>
<dbReference type="InterPro" id="IPR035965">
    <property type="entry name" value="PAS-like_dom_sf"/>
</dbReference>
<dbReference type="CDD" id="cd00130">
    <property type="entry name" value="PAS"/>
    <property type="match status" value="1"/>
</dbReference>
<feature type="compositionally biased region" description="Low complexity" evidence="3">
    <location>
        <begin position="212"/>
        <end position="222"/>
    </location>
</feature>
<gene>
    <name evidence="5" type="ORF">ACFQQG_04795</name>
</gene>
<evidence type="ECO:0000256" key="2">
    <source>
        <dbReference type="PROSITE-ProRule" id="PRU00169"/>
    </source>
</evidence>
<sequence>MTDAICLLHVDDDPEFTELTAEFIGREFDAFETVQAVDAEEGLAQLDDQPIDCVVSDYKLPGIDGIEFLESVRADHPDLPFIIFTGKGSEAVASEAISAGATDYFRKERIGNQYDLLANRVMNAVGASEARQRVKERTQEYRMLVERTPVPLLVVGNDHEIRYVNSHAVDTFGADKESDLIGEAVSTFVPESDVAYSRLEEAQRNGHPPSSPNTSSSISTATRDTDAGLSSQSPSVESRRRRSSSRILRNESATNAE</sequence>
<dbReference type="EMBL" id="JBHSZI010000001">
    <property type="protein sequence ID" value="MFC7057616.1"/>
    <property type="molecule type" value="Genomic_DNA"/>
</dbReference>
<dbReference type="PANTHER" id="PTHR44591:SF3">
    <property type="entry name" value="RESPONSE REGULATORY DOMAIN-CONTAINING PROTEIN"/>
    <property type="match status" value="1"/>
</dbReference>
<accession>A0ABD5VWC4</accession>
<dbReference type="CDD" id="cd00156">
    <property type="entry name" value="REC"/>
    <property type="match status" value="1"/>
</dbReference>
<dbReference type="InterPro" id="IPR001789">
    <property type="entry name" value="Sig_transdc_resp-reg_receiver"/>
</dbReference>
<dbReference type="Proteomes" id="UP001596445">
    <property type="component" value="Unassembled WGS sequence"/>
</dbReference>
<feature type="domain" description="Response regulatory" evidence="4">
    <location>
        <begin position="6"/>
        <end position="122"/>
    </location>
</feature>
<dbReference type="InterPro" id="IPR011006">
    <property type="entry name" value="CheY-like_superfamily"/>
</dbReference>
<dbReference type="RefSeq" id="WP_382184393.1">
    <property type="nucleotide sequence ID" value="NZ_JBHSZI010000001.1"/>
</dbReference>
<dbReference type="SMART" id="SM00448">
    <property type="entry name" value="REC"/>
    <property type="match status" value="1"/>
</dbReference>
<name>A0ABD5VWC4_9EURY</name>
<dbReference type="SUPFAM" id="SSF52172">
    <property type="entry name" value="CheY-like"/>
    <property type="match status" value="1"/>
</dbReference>
<dbReference type="Pfam" id="PF00072">
    <property type="entry name" value="Response_reg"/>
    <property type="match status" value="1"/>
</dbReference>
<evidence type="ECO:0000259" key="4">
    <source>
        <dbReference type="PROSITE" id="PS50110"/>
    </source>
</evidence>
<organism evidence="5 6">
    <name type="scientific">Halovenus salina</name>
    <dbReference type="NCBI Taxonomy" id="1510225"/>
    <lineage>
        <taxon>Archaea</taxon>
        <taxon>Methanobacteriati</taxon>
        <taxon>Methanobacteriota</taxon>
        <taxon>Stenosarchaea group</taxon>
        <taxon>Halobacteria</taxon>
        <taxon>Halobacteriales</taxon>
        <taxon>Haloarculaceae</taxon>
        <taxon>Halovenus</taxon>
    </lineage>
</organism>
<dbReference type="PANTHER" id="PTHR44591">
    <property type="entry name" value="STRESS RESPONSE REGULATOR PROTEIN 1"/>
    <property type="match status" value="1"/>
</dbReference>
<dbReference type="PROSITE" id="PS50110">
    <property type="entry name" value="RESPONSE_REGULATORY"/>
    <property type="match status" value="1"/>
</dbReference>
<evidence type="ECO:0000256" key="1">
    <source>
        <dbReference type="ARBA" id="ARBA00022553"/>
    </source>
</evidence>
<dbReference type="Gene3D" id="3.40.50.2300">
    <property type="match status" value="1"/>
</dbReference>
<feature type="compositionally biased region" description="Low complexity" evidence="3">
    <location>
        <begin position="245"/>
        <end position="257"/>
    </location>
</feature>
<dbReference type="Gene3D" id="3.30.450.20">
    <property type="entry name" value="PAS domain"/>
    <property type="match status" value="1"/>
</dbReference>
<evidence type="ECO:0000256" key="3">
    <source>
        <dbReference type="SAM" id="MobiDB-lite"/>
    </source>
</evidence>
<dbReference type="InterPro" id="IPR000014">
    <property type="entry name" value="PAS"/>
</dbReference>
<reference evidence="5 6" key="1">
    <citation type="journal article" date="2019" name="Int. J. Syst. Evol. Microbiol.">
        <title>The Global Catalogue of Microorganisms (GCM) 10K type strain sequencing project: providing services to taxonomists for standard genome sequencing and annotation.</title>
        <authorList>
            <consortium name="The Broad Institute Genomics Platform"/>
            <consortium name="The Broad Institute Genome Sequencing Center for Infectious Disease"/>
            <person name="Wu L."/>
            <person name="Ma J."/>
        </authorList>
    </citation>
    <scope>NUCLEOTIDE SEQUENCE [LARGE SCALE GENOMIC DNA]</scope>
    <source>
        <strain evidence="5 6">JCM 30072</strain>
    </source>
</reference>
<protein>
    <submittedName>
        <fullName evidence="5">Response regulator</fullName>
    </submittedName>
</protein>
<dbReference type="NCBIfam" id="TIGR00229">
    <property type="entry name" value="sensory_box"/>
    <property type="match status" value="1"/>
</dbReference>
<comment type="caution">
    <text evidence="5">The sequence shown here is derived from an EMBL/GenBank/DDBJ whole genome shotgun (WGS) entry which is preliminary data.</text>
</comment>
<dbReference type="InterPro" id="IPR013767">
    <property type="entry name" value="PAS_fold"/>
</dbReference>
<keyword evidence="1 2" id="KW-0597">Phosphoprotein</keyword>
<evidence type="ECO:0000313" key="5">
    <source>
        <dbReference type="EMBL" id="MFC7057616.1"/>
    </source>
</evidence>
<dbReference type="AlphaFoldDB" id="A0ABD5VWC4"/>
<keyword evidence="6" id="KW-1185">Reference proteome</keyword>